<dbReference type="EMBL" id="JASWJB010000059">
    <property type="protein sequence ID" value="KAK2603646.1"/>
    <property type="molecule type" value="Genomic_DNA"/>
</dbReference>
<keyword evidence="5 7" id="KW-0503">Monooxygenase</keyword>
<protein>
    <recommendedName>
        <fullName evidence="11">Cytochrome P450</fullName>
    </recommendedName>
</protein>
<evidence type="ECO:0000256" key="4">
    <source>
        <dbReference type="ARBA" id="ARBA00023004"/>
    </source>
</evidence>
<keyword evidence="10" id="KW-1185">Reference proteome</keyword>
<organism evidence="9 10">
    <name type="scientific">Conoideocrella luteorostrata</name>
    <dbReference type="NCBI Taxonomy" id="1105319"/>
    <lineage>
        <taxon>Eukaryota</taxon>
        <taxon>Fungi</taxon>
        <taxon>Dikarya</taxon>
        <taxon>Ascomycota</taxon>
        <taxon>Pezizomycotina</taxon>
        <taxon>Sordariomycetes</taxon>
        <taxon>Hypocreomycetidae</taxon>
        <taxon>Hypocreales</taxon>
        <taxon>Clavicipitaceae</taxon>
        <taxon>Conoideocrella</taxon>
    </lineage>
</organism>
<feature type="binding site" description="axial binding residue" evidence="6">
    <location>
        <position position="436"/>
    </location>
    <ligand>
        <name>heme</name>
        <dbReference type="ChEBI" id="CHEBI:30413"/>
    </ligand>
    <ligandPart>
        <name>Fe</name>
        <dbReference type="ChEBI" id="CHEBI:18248"/>
    </ligandPart>
</feature>
<dbReference type="SUPFAM" id="SSF48264">
    <property type="entry name" value="Cytochrome P450"/>
    <property type="match status" value="1"/>
</dbReference>
<dbReference type="InterPro" id="IPR017972">
    <property type="entry name" value="Cyt_P450_CS"/>
</dbReference>
<reference evidence="9" key="1">
    <citation type="submission" date="2023-06" db="EMBL/GenBank/DDBJ databases">
        <title>Conoideocrella luteorostrata (Hypocreales: Clavicipitaceae), a potential biocontrol fungus for elongate hemlock scale in United States Christmas tree production areas.</title>
        <authorList>
            <person name="Barrett H."/>
            <person name="Lovett B."/>
            <person name="Macias A.M."/>
            <person name="Stajich J.E."/>
            <person name="Kasson M.T."/>
        </authorList>
    </citation>
    <scope>NUCLEOTIDE SEQUENCE</scope>
    <source>
        <strain evidence="9">ARSEF 14590</strain>
    </source>
</reference>
<keyword evidence="3 6" id="KW-0479">Metal-binding</keyword>
<keyword evidence="4 6" id="KW-0408">Iron</keyword>
<evidence type="ECO:0000256" key="6">
    <source>
        <dbReference type="PIRSR" id="PIRSR602403-1"/>
    </source>
</evidence>
<name>A0AAJ0CUE0_9HYPO</name>
<gene>
    <name evidence="9" type="ORF">QQS21_004119</name>
</gene>
<dbReference type="GO" id="GO:0004497">
    <property type="term" value="F:monooxygenase activity"/>
    <property type="evidence" value="ECO:0007669"/>
    <property type="project" value="UniProtKB-KW"/>
</dbReference>
<evidence type="ECO:0000256" key="8">
    <source>
        <dbReference type="SAM" id="Phobius"/>
    </source>
</evidence>
<dbReference type="AlphaFoldDB" id="A0AAJ0CUE0"/>
<evidence type="ECO:0000256" key="7">
    <source>
        <dbReference type="RuleBase" id="RU000461"/>
    </source>
</evidence>
<dbReference type="InterPro" id="IPR053007">
    <property type="entry name" value="CYP450_monoxygenase_sec-met"/>
</dbReference>
<dbReference type="GO" id="GO:0016705">
    <property type="term" value="F:oxidoreductase activity, acting on paired donors, with incorporation or reduction of molecular oxygen"/>
    <property type="evidence" value="ECO:0007669"/>
    <property type="project" value="InterPro"/>
</dbReference>
<evidence type="ECO:0000313" key="10">
    <source>
        <dbReference type="Proteomes" id="UP001251528"/>
    </source>
</evidence>
<keyword evidence="8" id="KW-0472">Membrane</keyword>
<dbReference type="GO" id="GO:0005506">
    <property type="term" value="F:iron ion binding"/>
    <property type="evidence" value="ECO:0007669"/>
    <property type="project" value="InterPro"/>
</dbReference>
<evidence type="ECO:0000256" key="5">
    <source>
        <dbReference type="ARBA" id="ARBA00023033"/>
    </source>
</evidence>
<dbReference type="PANTHER" id="PTHR47582:SF1">
    <property type="entry name" value="P450, PUTATIVE (EUROFUNG)-RELATED"/>
    <property type="match status" value="1"/>
</dbReference>
<comment type="cofactor">
    <cofactor evidence="1 6">
        <name>heme</name>
        <dbReference type="ChEBI" id="CHEBI:30413"/>
    </cofactor>
</comment>
<feature type="transmembrane region" description="Helical" evidence="8">
    <location>
        <begin position="7"/>
        <end position="26"/>
    </location>
</feature>
<dbReference type="PRINTS" id="PR00465">
    <property type="entry name" value="EP450IV"/>
</dbReference>
<dbReference type="Pfam" id="PF00067">
    <property type="entry name" value="p450"/>
    <property type="match status" value="1"/>
</dbReference>
<keyword evidence="7" id="KW-0560">Oxidoreductase</keyword>
<evidence type="ECO:0000313" key="9">
    <source>
        <dbReference type="EMBL" id="KAK2603646.1"/>
    </source>
</evidence>
<dbReference type="PROSITE" id="PS00086">
    <property type="entry name" value="CYTOCHROME_P450"/>
    <property type="match status" value="1"/>
</dbReference>
<dbReference type="PANTHER" id="PTHR47582">
    <property type="entry name" value="P450, PUTATIVE (EUROFUNG)-RELATED"/>
    <property type="match status" value="1"/>
</dbReference>
<keyword evidence="8" id="KW-0812">Transmembrane</keyword>
<keyword evidence="8" id="KW-1133">Transmembrane helix</keyword>
<dbReference type="GO" id="GO:0020037">
    <property type="term" value="F:heme binding"/>
    <property type="evidence" value="ECO:0007669"/>
    <property type="project" value="InterPro"/>
</dbReference>
<dbReference type="InterPro" id="IPR001128">
    <property type="entry name" value="Cyt_P450"/>
</dbReference>
<dbReference type="CDD" id="cd11040">
    <property type="entry name" value="CYP7_CYP8-like"/>
    <property type="match status" value="1"/>
</dbReference>
<evidence type="ECO:0000256" key="3">
    <source>
        <dbReference type="ARBA" id="ARBA00022723"/>
    </source>
</evidence>
<comment type="caution">
    <text evidence="9">The sequence shown here is derived from an EMBL/GenBank/DDBJ whole genome shotgun (WGS) entry which is preliminary data.</text>
</comment>
<accession>A0AAJ0CUE0</accession>
<comment type="similarity">
    <text evidence="2 7">Belongs to the cytochrome P450 family.</text>
</comment>
<evidence type="ECO:0000256" key="1">
    <source>
        <dbReference type="ARBA" id="ARBA00001971"/>
    </source>
</evidence>
<dbReference type="InterPro" id="IPR002403">
    <property type="entry name" value="Cyt_P450_E_grp-IV"/>
</dbReference>
<dbReference type="Gene3D" id="1.10.630.10">
    <property type="entry name" value="Cytochrome P450"/>
    <property type="match status" value="1"/>
</dbReference>
<dbReference type="InterPro" id="IPR036396">
    <property type="entry name" value="Cyt_P450_sf"/>
</dbReference>
<dbReference type="Proteomes" id="UP001251528">
    <property type="component" value="Unassembled WGS sequence"/>
</dbReference>
<evidence type="ECO:0008006" key="11">
    <source>
        <dbReference type="Google" id="ProtNLM"/>
    </source>
</evidence>
<evidence type="ECO:0000256" key="2">
    <source>
        <dbReference type="ARBA" id="ARBA00010617"/>
    </source>
</evidence>
<proteinExistence type="inferred from homology"/>
<keyword evidence="6 7" id="KW-0349">Heme</keyword>
<sequence>MSFYITIPFLALTIVYISLRVVLFITQDPREPPLILDSLPYVGPIFAINKWRFKFFIRARDTYGYPIHTLRLPGLRVYVVNANSLIPKIERQTRTFSFAPVEAQATAAVLGTSNKTNEIMARDPSCDNNHFAAFHKMVRPIMARGGALGTMFRRSLQTMSLSLDEQLTPGSRKTANLLAWTGHEITMAGTNAEYGGANPFQDFRVEQAWQKFVTGLPVLISGIFPSIFSMQSFQAREFLAQRFLSYFEENHHLEGSGAVLARLKYNAEAGMPLTDSARGEVGACMALLNNTIPGVFWLVYHIYSDPLVLQELRDELLANAVRVDSDLAHTIDLARVASSCPILQSTMHEVFRFRGIGTGMVRAVLEDQFLDTQILLKKGSLLFAPNGVQHFAPAFWGLDCNSFNHRRFLRPEGGCVKFKSPSSSALRIFGGGSTRCPGRHFAGGQLLVFAAMLVLRADIRPVRGGDWASIKAEKSFGLGIATGFLMPDGDLEVDISPTCGGQTWRVDFSTLQE</sequence>